<dbReference type="Proteomes" id="UP000009229">
    <property type="component" value="Chromosome"/>
</dbReference>
<dbReference type="Pfam" id="PF19638">
    <property type="entry name" value="DUF6141"/>
    <property type="match status" value="1"/>
</dbReference>
<evidence type="ECO:0000256" key="1">
    <source>
        <dbReference type="SAM" id="Phobius"/>
    </source>
</evidence>
<organism evidence="2 3">
    <name type="scientific">Desulfofundulus kuznetsovii (strain DSM 6115 / VKM B-1805 / 17)</name>
    <name type="common">Desulfotomaculum kuznetsovii</name>
    <dbReference type="NCBI Taxonomy" id="760568"/>
    <lineage>
        <taxon>Bacteria</taxon>
        <taxon>Bacillati</taxon>
        <taxon>Bacillota</taxon>
        <taxon>Clostridia</taxon>
        <taxon>Eubacteriales</taxon>
        <taxon>Peptococcaceae</taxon>
        <taxon>Desulfofundulus</taxon>
    </lineage>
</organism>
<proteinExistence type="predicted"/>
<evidence type="ECO:0008006" key="4">
    <source>
        <dbReference type="Google" id="ProtNLM"/>
    </source>
</evidence>
<gene>
    <name evidence="2" type="ordered locus">Desku_2825</name>
</gene>
<dbReference type="EMBL" id="CP002770">
    <property type="protein sequence ID" value="AEG16336.1"/>
    <property type="molecule type" value="Genomic_DNA"/>
</dbReference>
<dbReference type="InterPro" id="IPR046139">
    <property type="entry name" value="DUF6141"/>
</dbReference>
<dbReference type="RefSeq" id="WP_013823847.1">
    <property type="nucleotide sequence ID" value="NC_015573.1"/>
</dbReference>
<keyword evidence="3" id="KW-1185">Reference proteome</keyword>
<dbReference type="KEGG" id="dku:Desku_2825"/>
<sequence>MIEKTLHSDVIYREVQQFRQIWLWIILLPVSLLVAILFSYGMFQQLVLGVPWGDRPMSDIGLAIFGPLILLIVIGLPVLFYTAKLITVVDPEGIHIRYFSFLRRTVPFENLKNYRVYTYNAIFEHAGWGIHWHKNGWAYTVRGNRGVELELASGEILLIGSQQPETLVQAIDTGTKNYKARKAV</sequence>
<feature type="transmembrane region" description="Helical" evidence="1">
    <location>
        <begin position="21"/>
        <end position="40"/>
    </location>
</feature>
<feature type="transmembrane region" description="Helical" evidence="1">
    <location>
        <begin position="60"/>
        <end position="81"/>
    </location>
</feature>
<keyword evidence="1" id="KW-0812">Transmembrane</keyword>
<keyword evidence="1" id="KW-1133">Transmembrane helix</keyword>
<name>A0AAU8PE12_DESK7</name>
<dbReference type="AlphaFoldDB" id="A0AAU8PE12"/>
<evidence type="ECO:0000313" key="2">
    <source>
        <dbReference type="EMBL" id="AEG16336.1"/>
    </source>
</evidence>
<evidence type="ECO:0000313" key="3">
    <source>
        <dbReference type="Proteomes" id="UP000009229"/>
    </source>
</evidence>
<accession>A0AAU8PE12</accession>
<protein>
    <recommendedName>
        <fullName evidence="4">Bacterial Pleckstrin homology domain-containing protein</fullName>
    </recommendedName>
</protein>
<reference evidence="3" key="1">
    <citation type="submission" date="2011-05" db="EMBL/GenBank/DDBJ databases">
        <title>Complete sequence of Desulfotomaculum kuznetsovii DSM 6115.</title>
        <authorList>
            <person name="Lucas S."/>
            <person name="Han J."/>
            <person name="Lapidus A."/>
            <person name="Cheng J.-F."/>
            <person name="Goodwin L."/>
            <person name="Pitluck S."/>
            <person name="Peters L."/>
            <person name="Mikhailova N."/>
            <person name="Lu M."/>
            <person name="Saunders E."/>
            <person name="Han C."/>
            <person name="Tapia R."/>
            <person name="Land M."/>
            <person name="Hauser L."/>
            <person name="Kyrpides N."/>
            <person name="Ivanova N."/>
            <person name="Pagani I."/>
            <person name="Nazina T."/>
            <person name="Ivanova A."/>
            <person name="Parshina S."/>
            <person name="Kuever J."/>
            <person name="Muyzer G."/>
            <person name="Plugge C."/>
            <person name="Stams A."/>
            <person name="Woyke T."/>
        </authorList>
    </citation>
    <scope>NUCLEOTIDE SEQUENCE [LARGE SCALE GENOMIC DNA]</scope>
    <source>
        <strain evidence="3">DSM 6115 / VKM B-1805 / 17</strain>
    </source>
</reference>
<keyword evidence="1" id="KW-0472">Membrane</keyword>